<reference evidence="2 3" key="1">
    <citation type="submission" date="2021-05" db="EMBL/GenBank/DDBJ databases">
        <title>Complete genome of Nocardioides aquaticus KCTC 9944T isolated from meromictic and hypersaline Ekho Lake, Antarctica.</title>
        <authorList>
            <person name="Hwang K."/>
            <person name="Kim K.M."/>
            <person name="Choe H."/>
        </authorList>
    </citation>
    <scope>NUCLEOTIDE SEQUENCE [LARGE SCALE GENOMIC DNA]</scope>
    <source>
        <strain evidence="2 3">KCTC 9944</strain>
    </source>
</reference>
<gene>
    <name evidence="2" type="primary">bluF</name>
    <name evidence="2" type="ORF">ENKNEFLB_03081</name>
</gene>
<name>A0ABX8EK13_9ACTN</name>
<evidence type="ECO:0000313" key="2">
    <source>
        <dbReference type="EMBL" id="QVT80681.1"/>
    </source>
</evidence>
<dbReference type="InterPro" id="IPR007024">
    <property type="entry name" value="BLUF_domain"/>
</dbReference>
<dbReference type="PROSITE" id="PS50925">
    <property type="entry name" value="BLUF"/>
    <property type="match status" value="1"/>
</dbReference>
<dbReference type="RefSeq" id="WP_214056191.1">
    <property type="nucleotide sequence ID" value="NZ_BAAAHS010000007.1"/>
</dbReference>
<evidence type="ECO:0000313" key="3">
    <source>
        <dbReference type="Proteomes" id="UP000679307"/>
    </source>
</evidence>
<accession>A0ABX8EK13</accession>
<dbReference type="EMBL" id="CP075371">
    <property type="protein sequence ID" value="QVT80681.1"/>
    <property type="molecule type" value="Genomic_DNA"/>
</dbReference>
<feature type="domain" description="BLUF" evidence="1">
    <location>
        <begin position="1"/>
        <end position="92"/>
    </location>
</feature>
<dbReference type="Gene3D" id="3.30.70.100">
    <property type="match status" value="1"/>
</dbReference>
<sequence>MRSLTYVSSARMQWSEGELEELLASARAWNDARGLTGMLLYSGGNFIQAVEGPDEQVAQVFDRIGADQRHRGLLVVLDEQVEERVFPGWTMGFRRADAAGLGLEGHTDFLRDPAGAAGAGAAGTAPMVVLDSFRATMR</sequence>
<evidence type="ECO:0000259" key="1">
    <source>
        <dbReference type="PROSITE" id="PS50925"/>
    </source>
</evidence>
<dbReference type="Proteomes" id="UP000679307">
    <property type="component" value="Chromosome"/>
</dbReference>
<dbReference type="SUPFAM" id="SSF54975">
    <property type="entry name" value="Acylphosphatase/BLUF domain-like"/>
    <property type="match status" value="1"/>
</dbReference>
<dbReference type="SMART" id="SM01034">
    <property type="entry name" value="BLUF"/>
    <property type="match status" value="1"/>
</dbReference>
<keyword evidence="3" id="KW-1185">Reference proteome</keyword>
<dbReference type="InterPro" id="IPR036046">
    <property type="entry name" value="Acylphosphatase-like_dom_sf"/>
</dbReference>
<proteinExistence type="predicted"/>
<organism evidence="2 3">
    <name type="scientific">Nocardioides aquaticus</name>
    <dbReference type="NCBI Taxonomy" id="160826"/>
    <lineage>
        <taxon>Bacteria</taxon>
        <taxon>Bacillati</taxon>
        <taxon>Actinomycetota</taxon>
        <taxon>Actinomycetes</taxon>
        <taxon>Propionibacteriales</taxon>
        <taxon>Nocardioidaceae</taxon>
        <taxon>Nocardioides</taxon>
    </lineage>
</organism>
<protein>
    <submittedName>
        <fullName evidence="2">Blue light-and temperature-regulated antirepressor BluF</fullName>
    </submittedName>
</protein>
<dbReference type="Pfam" id="PF04940">
    <property type="entry name" value="BLUF"/>
    <property type="match status" value="1"/>
</dbReference>